<proteinExistence type="predicted"/>
<name>A0AAW2ZJ14_9EUKA</name>
<accession>A0AAW2ZJ14</accession>
<keyword evidence="2" id="KW-1185">Reference proteome</keyword>
<sequence>MKAVTEWLQEHNRGESKLSDEDLTKLKGFVYDMVTANTEVKFEAAWIDFKVEFPSVVPYFEKQWILPKYSELDPFYYHWCRINRRTSYGLWWVNNFIENKIRMWTALKVHANKLSGG</sequence>
<organism evidence="1 2">
    <name type="scientific">Acrasis kona</name>
    <dbReference type="NCBI Taxonomy" id="1008807"/>
    <lineage>
        <taxon>Eukaryota</taxon>
        <taxon>Discoba</taxon>
        <taxon>Heterolobosea</taxon>
        <taxon>Tetramitia</taxon>
        <taxon>Eutetramitia</taxon>
        <taxon>Acrasidae</taxon>
        <taxon>Acrasis</taxon>
    </lineage>
</organism>
<reference evidence="1 2" key="1">
    <citation type="submission" date="2024-03" db="EMBL/GenBank/DDBJ databases">
        <title>The Acrasis kona genome and developmental transcriptomes reveal deep origins of eukaryotic multicellular pathways.</title>
        <authorList>
            <person name="Sheikh S."/>
            <person name="Fu C.-J."/>
            <person name="Brown M.W."/>
            <person name="Baldauf S.L."/>
        </authorList>
    </citation>
    <scope>NUCLEOTIDE SEQUENCE [LARGE SCALE GENOMIC DNA]</scope>
    <source>
        <strain evidence="1 2">ATCC MYA-3509</strain>
    </source>
</reference>
<protein>
    <submittedName>
        <fullName evidence="1">Uncharacterized protein</fullName>
    </submittedName>
</protein>
<dbReference type="Proteomes" id="UP001431209">
    <property type="component" value="Unassembled WGS sequence"/>
</dbReference>
<comment type="caution">
    <text evidence="1">The sequence shown here is derived from an EMBL/GenBank/DDBJ whole genome shotgun (WGS) entry which is preliminary data.</text>
</comment>
<evidence type="ECO:0000313" key="1">
    <source>
        <dbReference type="EMBL" id="KAL0489475.1"/>
    </source>
</evidence>
<dbReference type="AlphaFoldDB" id="A0AAW2ZJ14"/>
<gene>
    <name evidence="1" type="ORF">AKO1_002698</name>
</gene>
<dbReference type="EMBL" id="JAOPGA020001559">
    <property type="protein sequence ID" value="KAL0489475.1"/>
    <property type="molecule type" value="Genomic_DNA"/>
</dbReference>
<evidence type="ECO:0000313" key="2">
    <source>
        <dbReference type="Proteomes" id="UP001431209"/>
    </source>
</evidence>